<dbReference type="PANTHER" id="PTHR36453">
    <property type="entry name" value="SECRETED PROTEIN-RELATED"/>
    <property type="match status" value="1"/>
</dbReference>
<evidence type="ECO:0000313" key="4">
    <source>
        <dbReference type="Proteomes" id="UP001201463"/>
    </source>
</evidence>
<dbReference type="EMBL" id="JAJTWT010000005">
    <property type="protein sequence ID" value="MCE4538315.1"/>
    <property type="molecule type" value="Genomic_DNA"/>
</dbReference>
<feature type="domain" description="Right handed beta helix" evidence="2">
    <location>
        <begin position="264"/>
        <end position="410"/>
    </location>
</feature>
<dbReference type="PANTHER" id="PTHR36453:SF1">
    <property type="entry name" value="RIGHT HANDED BETA HELIX DOMAIN-CONTAINING PROTEIN"/>
    <property type="match status" value="1"/>
</dbReference>
<gene>
    <name evidence="3" type="ORF">LXT12_13740</name>
</gene>
<feature type="chain" id="PRO_5046821066" evidence="1">
    <location>
        <begin position="24"/>
        <end position="586"/>
    </location>
</feature>
<sequence length="586" mass="62800">MPFWSPGFLLALGLNLFSAPALATDYHVSPANGDDRYDGLAQATAGDRRGPFASLRRLEQLRLHHGDRVLLHCGERYTGPLRLTLDDRSGGELLIGSYGDCQPGREPVLDPRQPLPAPNRDGLLELAMPTPVVQVFANDEPLTVGRFPAAGPLLVPDNTDASDKRRLPTLAALAGKPLAGARLLARTEEWYIEERAVLSDDGQLDKPLEYALRPRTGLVLTGKRWMLKGGRGWVWDASSQQLTVQTAPDARLSAVTGAPLLAVVGGRGSLTVRGLVFDAAGGDAINVRLDGVVTIEDVTIRRAYGNGIAVAGARQALVQRNRIEDVAQDAVFFAEVRRAEVRGNTVTGAGMYVSGGPRSVLAAINAHRTDAAVIEDNEVDRSAYHGIRIAAAAQVRNNQVLRSCLRLSDCAAIYTWRRNVDDRRPPSEISGNVIVGVAGDTSVKLGVNDYFVGIYLDEFANDVHVERNVIVDANQGIYLHNAYGNSVVGNIVAVRGKPKIDAADAKKLGAMAERPNDWNDNLERSGNYQLATVDDAGRAGARRGAPSLAARPLRVLRSGTAAPDRDAARCTEAPAVATYAAVTVCD</sequence>
<dbReference type="InterPro" id="IPR039448">
    <property type="entry name" value="Beta_helix"/>
</dbReference>
<comment type="caution">
    <text evidence="3">The sequence shown here is derived from an EMBL/GenBank/DDBJ whole genome shotgun (WGS) entry which is preliminary data.</text>
</comment>
<dbReference type="RefSeq" id="WP_233392753.1">
    <property type="nucleotide sequence ID" value="NZ_JAJTWT010000005.1"/>
</dbReference>
<dbReference type="Pfam" id="PF13229">
    <property type="entry name" value="Beta_helix"/>
    <property type="match status" value="1"/>
</dbReference>
<dbReference type="InterPro" id="IPR011050">
    <property type="entry name" value="Pectin_lyase_fold/virulence"/>
</dbReference>
<dbReference type="Gene3D" id="2.160.20.10">
    <property type="entry name" value="Single-stranded right-handed beta-helix, Pectin lyase-like"/>
    <property type="match status" value="2"/>
</dbReference>
<keyword evidence="1" id="KW-0732">Signal</keyword>
<dbReference type="InterPro" id="IPR006626">
    <property type="entry name" value="PbH1"/>
</dbReference>
<name>A0ABS8XGD5_9BURK</name>
<reference evidence="3 4" key="1">
    <citation type="submission" date="2021-12" db="EMBL/GenBank/DDBJ databases">
        <title>Genome seq of p7.</title>
        <authorList>
            <person name="Seo T."/>
        </authorList>
    </citation>
    <scope>NUCLEOTIDE SEQUENCE [LARGE SCALE GENOMIC DNA]</scope>
    <source>
        <strain evidence="3 4">P7</strain>
    </source>
</reference>
<feature type="signal peptide" evidence="1">
    <location>
        <begin position="1"/>
        <end position="23"/>
    </location>
</feature>
<accession>A0ABS8XGD5</accession>
<dbReference type="InterPro" id="IPR012334">
    <property type="entry name" value="Pectin_lyas_fold"/>
</dbReference>
<dbReference type="SMART" id="SM00710">
    <property type="entry name" value="PbH1"/>
    <property type="match status" value="7"/>
</dbReference>
<dbReference type="Proteomes" id="UP001201463">
    <property type="component" value="Unassembled WGS sequence"/>
</dbReference>
<dbReference type="InterPro" id="IPR022441">
    <property type="entry name" value="Para_beta_helix_rpt-2"/>
</dbReference>
<evidence type="ECO:0000256" key="1">
    <source>
        <dbReference type="SAM" id="SignalP"/>
    </source>
</evidence>
<organism evidence="3 4">
    <name type="scientific">Pelomonas caseinilytica</name>
    <dbReference type="NCBI Taxonomy" id="2906763"/>
    <lineage>
        <taxon>Bacteria</taxon>
        <taxon>Pseudomonadati</taxon>
        <taxon>Pseudomonadota</taxon>
        <taxon>Betaproteobacteria</taxon>
        <taxon>Burkholderiales</taxon>
        <taxon>Sphaerotilaceae</taxon>
        <taxon>Roseateles</taxon>
    </lineage>
</organism>
<dbReference type="NCBIfam" id="TIGR03804">
    <property type="entry name" value="para_beta_helix"/>
    <property type="match status" value="1"/>
</dbReference>
<evidence type="ECO:0000259" key="2">
    <source>
        <dbReference type="Pfam" id="PF13229"/>
    </source>
</evidence>
<evidence type="ECO:0000313" key="3">
    <source>
        <dbReference type="EMBL" id="MCE4538315.1"/>
    </source>
</evidence>
<dbReference type="SUPFAM" id="SSF51126">
    <property type="entry name" value="Pectin lyase-like"/>
    <property type="match status" value="1"/>
</dbReference>
<proteinExistence type="predicted"/>
<keyword evidence="4" id="KW-1185">Reference proteome</keyword>
<protein>
    <submittedName>
        <fullName evidence="3">Right-handed parallel beta-helix repeat-containing protein</fullName>
    </submittedName>
</protein>